<proteinExistence type="predicted"/>
<dbReference type="RefSeq" id="WP_036782230.1">
    <property type="nucleotide sequence ID" value="NZ_CAWLTM010000039.1"/>
</dbReference>
<keyword evidence="2" id="KW-1185">Reference proteome</keyword>
<evidence type="ECO:0000313" key="2">
    <source>
        <dbReference type="Proteomes" id="UP000023464"/>
    </source>
</evidence>
<dbReference type="AlphaFoldDB" id="A0A022PGN0"/>
<gene>
    <name evidence="1" type="ORF">BA1DRAFT_03870</name>
</gene>
<organism evidence="1 2">
    <name type="scientific">Photorhabdus aegyptia</name>
    <dbReference type="NCBI Taxonomy" id="2805098"/>
    <lineage>
        <taxon>Bacteria</taxon>
        <taxon>Pseudomonadati</taxon>
        <taxon>Pseudomonadota</taxon>
        <taxon>Gammaproteobacteria</taxon>
        <taxon>Enterobacterales</taxon>
        <taxon>Morganellaceae</taxon>
        <taxon>Photorhabdus</taxon>
    </lineage>
</organism>
<protein>
    <submittedName>
        <fullName evidence="1">Uncharacterized protein</fullName>
    </submittedName>
</protein>
<accession>A0A022PGN0</accession>
<sequence>MSLDKLSQLVDQHHKTQEEIDNEIILAVKKVLQTNSAELAIELVGGVPQDHPFHPFLFAIAKQLKLR</sequence>
<evidence type="ECO:0000313" key="1">
    <source>
        <dbReference type="EMBL" id="EYU13625.1"/>
    </source>
</evidence>
<dbReference type="Proteomes" id="UP000023464">
    <property type="component" value="Unassembled WGS sequence"/>
</dbReference>
<comment type="caution">
    <text evidence="1">The sequence shown here is derived from an EMBL/GenBank/DDBJ whole genome shotgun (WGS) entry which is preliminary data.</text>
</comment>
<name>A0A022PGN0_9GAMM</name>
<dbReference type="EMBL" id="JFGV01000076">
    <property type="protein sequence ID" value="EYU13625.1"/>
    <property type="molecule type" value="Genomic_DNA"/>
</dbReference>
<reference evidence="1 2" key="1">
    <citation type="submission" date="2014-03" db="EMBL/GenBank/DDBJ databases">
        <title>Draft Genome of Photorhabdus luminescens BA1, an Egyptian Isolate.</title>
        <authorList>
            <person name="Ghazal S."/>
            <person name="Hurst S.G.IV."/>
            <person name="Morris K."/>
            <person name="Thomas K."/>
            <person name="Tisa L.S."/>
        </authorList>
    </citation>
    <scope>NUCLEOTIDE SEQUENCE [LARGE SCALE GENOMIC DNA]</scope>
    <source>
        <strain evidence="1 2">BA1</strain>
    </source>
</reference>
<dbReference type="PATRIC" id="fig|1393736.3.peg.3953"/>